<sequence>MKSARHVRHYIERVLDFIRRDMLRKKGKRRYIHPRLGVEGFFRELKNRDVSYSVLRWFESLPRVEAGEDIDLLVADEDLAKMNDLFRGSRSWGTPCDIYTASGLPGSSFRGIAYFPEHLALELLETAVWQNDLVRVPDAKRHCLSMIYHVLYHKGYDAGLPSELAKEHGRSVPDAASVDHDYADVLSRCASAAELDLPPLTLEDLDGFLEKQRWQPSRDALEKLSARNLWVHDRFFADIPGMEHHWRGFSVFIVRERGVQYLDLVRTMLFDAGFETLLDRPLEGPARETAARTLRGGNWNRGPWPVSGGVPAHCIAVNDSFVLEPSDKLIAKHKGLANSRLWDTKIRIRDAVNALQPRSTQCNILHSADNPRQGLEYLQTALPDVSVEQIDGRLKEIHGSVSIPFRIVGHQNGYSRRARVSLVEYGDAQAIAKVYRPGRECFMEREILARELGRELPETVPVLEKGPSWFVMPRYRDVLNHDRLLPLGIIKRVRAVLLHYRRAGYELIDFKPKNLILDAEEGLKVIDFEFMQPTENPEETNKTGSSQSLKGNYCWYRVPPGFSGDLPVMTASRRNNYYRFWFSATALPRFCVVRDYPVPLLALIRVFFILPAWAMRTVRKNRGRIREGRRALRSRIIALGKKILGYT</sequence>
<dbReference type="InterPro" id="IPR011009">
    <property type="entry name" value="Kinase-like_dom_sf"/>
</dbReference>
<proteinExistence type="predicted"/>
<dbReference type="RefSeq" id="WP_083051093.1">
    <property type="nucleotide sequence ID" value="NZ_MWQY01000012.1"/>
</dbReference>
<dbReference type="Proteomes" id="UP000192343">
    <property type="component" value="Unassembled WGS sequence"/>
</dbReference>
<organism evidence="1 2">
    <name type="scientific">Marispirochaeta aestuarii</name>
    <dbReference type="NCBI Taxonomy" id="1963862"/>
    <lineage>
        <taxon>Bacteria</taxon>
        <taxon>Pseudomonadati</taxon>
        <taxon>Spirochaetota</taxon>
        <taxon>Spirochaetia</taxon>
        <taxon>Spirochaetales</taxon>
        <taxon>Spirochaetaceae</taxon>
        <taxon>Marispirochaeta</taxon>
    </lineage>
</organism>
<dbReference type="SUPFAM" id="SSF56112">
    <property type="entry name" value="Protein kinase-like (PK-like)"/>
    <property type="match status" value="1"/>
</dbReference>
<gene>
    <name evidence="1" type="ORF">B4O97_11930</name>
</gene>
<evidence type="ECO:0000313" key="2">
    <source>
        <dbReference type="Proteomes" id="UP000192343"/>
    </source>
</evidence>
<accession>A0A1Y1RY38</accession>
<evidence type="ECO:0008006" key="3">
    <source>
        <dbReference type="Google" id="ProtNLM"/>
    </source>
</evidence>
<dbReference type="STRING" id="1963862.B4O97_11930"/>
<evidence type="ECO:0000313" key="1">
    <source>
        <dbReference type="EMBL" id="ORC34649.1"/>
    </source>
</evidence>
<reference evidence="1 2" key="1">
    <citation type="submission" date="2017-03" db="EMBL/GenBank/DDBJ databases">
        <title>Draft Genome sequence of Marispirochaeta sp. strain JC444.</title>
        <authorList>
            <person name="Shivani Y."/>
            <person name="Subhash Y."/>
            <person name="Sasikala C."/>
            <person name="Ramana C."/>
        </authorList>
    </citation>
    <scope>NUCLEOTIDE SEQUENCE [LARGE SCALE GENOMIC DNA]</scope>
    <source>
        <strain evidence="1 2">JC444</strain>
    </source>
</reference>
<name>A0A1Y1RY38_9SPIO</name>
<comment type="caution">
    <text evidence="1">The sequence shown here is derived from an EMBL/GenBank/DDBJ whole genome shotgun (WGS) entry which is preliminary data.</text>
</comment>
<keyword evidence="2" id="KW-1185">Reference proteome</keyword>
<dbReference type="AlphaFoldDB" id="A0A1Y1RY38"/>
<protein>
    <recommendedName>
        <fullName evidence="3">Protein kinase domain-containing protein</fullName>
    </recommendedName>
</protein>
<dbReference type="EMBL" id="MWQY01000012">
    <property type="protein sequence ID" value="ORC34649.1"/>
    <property type="molecule type" value="Genomic_DNA"/>
</dbReference>
<dbReference type="OrthoDB" id="6812310at2"/>